<sequence>MSFFKPALANVYEKYGVCGEDARLIHGLFGQNYSHLVRMLDDSGSIGDSKVLAAVQLSDDAFFSPTHYPDGPHWGFIESEHDLDELANTIRAAGLCSIALYLHHFNQDVLAGYIDAYGKFLQEALRQANKHSLRFDPSPWLSRFSQQSHGLLNKKPLSSLALLFN</sequence>
<keyword evidence="2" id="KW-1185">Reference proteome</keyword>
<reference evidence="2" key="1">
    <citation type="journal article" date="2019" name="Int. J. Syst. Evol. Microbiol.">
        <title>The Global Catalogue of Microorganisms (GCM) 10K type strain sequencing project: providing services to taxonomists for standard genome sequencing and annotation.</title>
        <authorList>
            <consortium name="The Broad Institute Genomics Platform"/>
            <consortium name="The Broad Institute Genome Sequencing Center for Infectious Disease"/>
            <person name="Wu L."/>
            <person name="Ma J."/>
        </authorList>
    </citation>
    <scope>NUCLEOTIDE SEQUENCE [LARGE SCALE GENOMIC DNA]</scope>
    <source>
        <strain evidence="2">CCUG 54939</strain>
    </source>
</reference>
<dbReference type="Proteomes" id="UP001595692">
    <property type="component" value="Unassembled WGS sequence"/>
</dbReference>
<evidence type="ECO:0000313" key="1">
    <source>
        <dbReference type="EMBL" id="MFC3912353.1"/>
    </source>
</evidence>
<gene>
    <name evidence="1" type="ORF">ACFOSS_02590</name>
</gene>
<dbReference type="RefSeq" id="WP_377150462.1">
    <property type="nucleotide sequence ID" value="NZ_JBHSAF010000001.1"/>
</dbReference>
<evidence type="ECO:0000313" key="2">
    <source>
        <dbReference type="Proteomes" id="UP001595692"/>
    </source>
</evidence>
<comment type="caution">
    <text evidence="1">The sequence shown here is derived from an EMBL/GenBank/DDBJ whole genome shotgun (WGS) entry which is preliminary data.</text>
</comment>
<proteinExistence type="predicted"/>
<name>A0ABV8CJX6_9GAMM</name>
<accession>A0ABV8CJX6</accession>
<protein>
    <submittedName>
        <fullName evidence="1">Uncharacterized protein</fullName>
    </submittedName>
</protein>
<organism evidence="1 2">
    <name type="scientific">Pseudaeromonas sharmana</name>
    <dbReference type="NCBI Taxonomy" id="328412"/>
    <lineage>
        <taxon>Bacteria</taxon>
        <taxon>Pseudomonadati</taxon>
        <taxon>Pseudomonadota</taxon>
        <taxon>Gammaproteobacteria</taxon>
        <taxon>Aeromonadales</taxon>
        <taxon>Aeromonadaceae</taxon>
        <taxon>Pseudaeromonas</taxon>
    </lineage>
</organism>
<dbReference type="EMBL" id="JBHSAF010000001">
    <property type="protein sequence ID" value="MFC3912353.1"/>
    <property type="molecule type" value="Genomic_DNA"/>
</dbReference>